<accession>A0A401Q471</accession>
<organism evidence="2 3">
    <name type="scientific">Scyliorhinus torazame</name>
    <name type="common">Cloudy catshark</name>
    <name type="synonym">Catulus torazame</name>
    <dbReference type="NCBI Taxonomy" id="75743"/>
    <lineage>
        <taxon>Eukaryota</taxon>
        <taxon>Metazoa</taxon>
        <taxon>Chordata</taxon>
        <taxon>Craniata</taxon>
        <taxon>Vertebrata</taxon>
        <taxon>Chondrichthyes</taxon>
        <taxon>Elasmobranchii</taxon>
        <taxon>Galeomorphii</taxon>
        <taxon>Galeoidea</taxon>
        <taxon>Carcharhiniformes</taxon>
        <taxon>Scyliorhinidae</taxon>
        <taxon>Scyliorhinus</taxon>
    </lineage>
</organism>
<keyword evidence="3" id="KW-1185">Reference proteome</keyword>
<sequence>MEAVPTALWVWLAASILNLSSALYRAEAPRRRTVSSSVVPAEPAAAMAQAWIANSLGVQDQLSSSELYNLHYEALKDR</sequence>
<comment type="caution">
    <text evidence="2">The sequence shown here is derived from an EMBL/GenBank/DDBJ whole genome shotgun (WGS) entry which is preliminary data.</text>
</comment>
<evidence type="ECO:0008006" key="4">
    <source>
        <dbReference type="Google" id="ProtNLM"/>
    </source>
</evidence>
<gene>
    <name evidence="2" type="ORF">scyTo_0017092</name>
</gene>
<dbReference type="Proteomes" id="UP000288216">
    <property type="component" value="Unassembled WGS sequence"/>
</dbReference>
<proteinExistence type="predicted"/>
<evidence type="ECO:0000256" key="1">
    <source>
        <dbReference type="SAM" id="SignalP"/>
    </source>
</evidence>
<evidence type="ECO:0000313" key="3">
    <source>
        <dbReference type="Proteomes" id="UP000288216"/>
    </source>
</evidence>
<name>A0A401Q471_SCYTO</name>
<evidence type="ECO:0000313" key="2">
    <source>
        <dbReference type="EMBL" id="GCB80154.1"/>
    </source>
</evidence>
<dbReference type="EMBL" id="BFAA01010822">
    <property type="protein sequence ID" value="GCB80154.1"/>
    <property type="molecule type" value="Genomic_DNA"/>
</dbReference>
<reference evidence="2 3" key="1">
    <citation type="journal article" date="2018" name="Nat. Ecol. Evol.">
        <title>Shark genomes provide insights into elasmobranch evolution and the origin of vertebrates.</title>
        <authorList>
            <person name="Hara Y"/>
            <person name="Yamaguchi K"/>
            <person name="Onimaru K"/>
            <person name="Kadota M"/>
            <person name="Koyanagi M"/>
            <person name="Keeley SD"/>
            <person name="Tatsumi K"/>
            <person name="Tanaka K"/>
            <person name="Motone F"/>
            <person name="Kageyama Y"/>
            <person name="Nozu R"/>
            <person name="Adachi N"/>
            <person name="Nishimura O"/>
            <person name="Nakagawa R"/>
            <person name="Tanegashima C"/>
            <person name="Kiyatake I"/>
            <person name="Matsumoto R"/>
            <person name="Murakumo K"/>
            <person name="Nishida K"/>
            <person name="Terakita A"/>
            <person name="Kuratani S"/>
            <person name="Sato K"/>
            <person name="Hyodo S Kuraku.S."/>
        </authorList>
    </citation>
    <scope>NUCLEOTIDE SEQUENCE [LARGE SCALE GENOMIC DNA]</scope>
</reference>
<feature type="chain" id="PRO_5019511183" description="TGF-beta propeptide domain-containing protein" evidence="1">
    <location>
        <begin position="23"/>
        <end position="78"/>
    </location>
</feature>
<dbReference type="AlphaFoldDB" id="A0A401Q471"/>
<feature type="signal peptide" evidence="1">
    <location>
        <begin position="1"/>
        <end position="22"/>
    </location>
</feature>
<keyword evidence="1" id="KW-0732">Signal</keyword>
<protein>
    <recommendedName>
        <fullName evidence="4">TGF-beta propeptide domain-containing protein</fullName>
    </recommendedName>
</protein>